<dbReference type="AlphaFoldDB" id="A0A1M6LNA5"/>
<reference evidence="2" key="1">
    <citation type="submission" date="2016-11" db="EMBL/GenBank/DDBJ databases">
        <authorList>
            <person name="Varghese N."/>
            <person name="Submissions S."/>
        </authorList>
    </citation>
    <scope>NUCLEOTIDE SEQUENCE [LARGE SCALE GENOMIC DNA]</scope>
    <source>
        <strain evidence="2">DSM 26134</strain>
    </source>
</reference>
<dbReference type="STRING" id="156994.SAMN04488028_1011031"/>
<organism evidence="1 2">
    <name type="scientific">Reichenbachiella agariperforans</name>
    <dbReference type="NCBI Taxonomy" id="156994"/>
    <lineage>
        <taxon>Bacteria</taxon>
        <taxon>Pseudomonadati</taxon>
        <taxon>Bacteroidota</taxon>
        <taxon>Cytophagia</taxon>
        <taxon>Cytophagales</taxon>
        <taxon>Reichenbachiellaceae</taxon>
        <taxon>Reichenbachiella</taxon>
    </lineage>
</organism>
<evidence type="ECO:0000313" key="1">
    <source>
        <dbReference type="EMBL" id="SHJ72623.1"/>
    </source>
</evidence>
<dbReference type="RefSeq" id="WP_139280897.1">
    <property type="nucleotide sequence ID" value="NZ_FRAA01000001.1"/>
</dbReference>
<dbReference type="Proteomes" id="UP000184474">
    <property type="component" value="Unassembled WGS sequence"/>
</dbReference>
<keyword evidence="2" id="KW-1185">Reference proteome</keyword>
<sequence>MIKFLKPALLIIFLISAQLVQAQKIKYKDLFPMLEAKSYDTAIPMLKTYLSDSKNADDANANLQMALYYEQLVGNYHLVEDSTAIMESADSALVYLLKAQVLVDDKELRKNDDYYQAYYRRDLRSGEFGIKLSDVQLDIENKIKAMKSIVDHAGQIYASLFAMNRDYTFCYDAYTGFVKKHETEAKFYLMSQQEQLETLQKMMDYTLDIREKFNDLRTIVSLTGVKGYSPELEFRRIREFGTDGMEEIDFFANDVRAWDYGAWAELAYSKIERDVLPMKEGLVAFDKKLKAEYESMDGLATVKFEELTLEIDPKLLKEMKELEDEPLPETLFEIQIKLNTYDFITKPMQNPRIEDMEDVDYQVTITDSLLSIIDNIEANAKTLVEPFITEGTNKYPALVEGEYGGDFGLIKLRQKMEGFVDKSRSKWEEKNEEALKRSQWAVSTDGADSIYLVTNSDGEAPRYLSDYYSIATHRDDSANIFVIGLEMKGSESKGFFAKVNKSRTIEWKNTFSLSKFKVDKTNLLVFGEFFKSQEGSVSAYVFSLAESGQNNMIAVSYDMAGKNNWINPINAPKKPVSIKMNDIVKETIIYFVTEEELETYAGSDSPYVVIDRLGNVR</sequence>
<protein>
    <submittedName>
        <fullName evidence="1">Uncharacterized protein</fullName>
    </submittedName>
</protein>
<dbReference type="EMBL" id="FRAA01000001">
    <property type="protein sequence ID" value="SHJ72623.1"/>
    <property type="molecule type" value="Genomic_DNA"/>
</dbReference>
<accession>A0A1M6LNA5</accession>
<proteinExistence type="predicted"/>
<gene>
    <name evidence="1" type="ORF">SAMN04488028_1011031</name>
</gene>
<evidence type="ECO:0000313" key="2">
    <source>
        <dbReference type="Proteomes" id="UP000184474"/>
    </source>
</evidence>
<name>A0A1M6LNA5_REIAG</name>